<gene>
    <name evidence="2" type="ORF">C2845_PM17G00810</name>
</gene>
<feature type="region of interest" description="Disordered" evidence="1">
    <location>
        <begin position="1"/>
        <end position="104"/>
    </location>
</feature>
<protein>
    <submittedName>
        <fullName evidence="2">Uncharacterized protein</fullName>
    </submittedName>
</protein>
<evidence type="ECO:0000313" key="2">
    <source>
        <dbReference type="EMBL" id="RLM70216.1"/>
    </source>
</evidence>
<dbReference type="Proteomes" id="UP000275267">
    <property type="component" value="Unassembled WGS sequence"/>
</dbReference>
<dbReference type="EMBL" id="PQIB02000014">
    <property type="protein sequence ID" value="RLM70216.1"/>
    <property type="molecule type" value="Genomic_DNA"/>
</dbReference>
<feature type="compositionally biased region" description="Basic residues" evidence="1">
    <location>
        <begin position="81"/>
        <end position="90"/>
    </location>
</feature>
<feature type="compositionally biased region" description="Basic residues" evidence="1">
    <location>
        <begin position="56"/>
        <end position="67"/>
    </location>
</feature>
<name>A0A3L6Q5C6_PANMI</name>
<evidence type="ECO:0000313" key="3">
    <source>
        <dbReference type="Proteomes" id="UP000275267"/>
    </source>
</evidence>
<accession>A0A3L6Q5C6</accession>
<evidence type="ECO:0000256" key="1">
    <source>
        <dbReference type="SAM" id="MobiDB-lite"/>
    </source>
</evidence>
<keyword evidence="3" id="KW-1185">Reference proteome</keyword>
<feature type="compositionally biased region" description="Basic and acidic residues" evidence="1">
    <location>
        <begin position="1"/>
        <end position="10"/>
    </location>
</feature>
<comment type="caution">
    <text evidence="2">The sequence shown here is derived from an EMBL/GenBank/DDBJ whole genome shotgun (WGS) entry which is preliminary data.</text>
</comment>
<reference evidence="3" key="1">
    <citation type="journal article" date="2019" name="Nat. Commun.">
        <title>The genome of broomcorn millet.</title>
        <authorList>
            <person name="Zou C."/>
            <person name="Miki D."/>
            <person name="Li D."/>
            <person name="Tang Q."/>
            <person name="Xiao L."/>
            <person name="Rajput S."/>
            <person name="Deng P."/>
            <person name="Jia W."/>
            <person name="Huang R."/>
            <person name="Zhang M."/>
            <person name="Sun Y."/>
            <person name="Hu J."/>
            <person name="Fu X."/>
            <person name="Schnable P.S."/>
            <person name="Li F."/>
            <person name="Zhang H."/>
            <person name="Feng B."/>
            <person name="Zhu X."/>
            <person name="Liu R."/>
            <person name="Schnable J.C."/>
            <person name="Zhu J.-K."/>
            <person name="Zhang H."/>
        </authorList>
    </citation>
    <scope>NUCLEOTIDE SEQUENCE [LARGE SCALE GENOMIC DNA]</scope>
</reference>
<sequence length="129" mass="13755">MLQRGHERRYLAPSPPPRQCDCSSSIAGDDPAASGWPSRLGGCQAVASAATDGGHGHGHQHLLRQGHRPSTSEEDGNGGGQRRHARRGVQRQHEVGAGEQVQPQAELVSQSILARVTADWPESTSALWV</sequence>
<dbReference type="AlphaFoldDB" id="A0A3L6Q5C6"/>
<organism evidence="2 3">
    <name type="scientific">Panicum miliaceum</name>
    <name type="common">Proso millet</name>
    <name type="synonym">Broomcorn millet</name>
    <dbReference type="NCBI Taxonomy" id="4540"/>
    <lineage>
        <taxon>Eukaryota</taxon>
        <taxon>Viridiplantae</taxon>
        <taxon>Streptophyta</taxon>
        <taxon>Embryophyta</taxon>
        <taxon>Tracheophyta</taxon>
        <taxon>Spermatophyta</taxon>
        <taxon>Magnoliopsida</taxon>
        <taxon>Liliopsida</taxon>
        <taxon>Poales</taxon>
        <taxon>Poaceae</taxon>
        <taxon>PACMAD clade</taxon>
        <taxon>Panicoideae</taxon>
        <taxon>Panicodae</taxon>
        <taxon>Paniceae</taxon>
        <taxon>Panicinae</taxon>
        <taxon>Panicum</taxon>
        <taxon>Panicum sect. Panicum</taxon>
    </lineage>
</organism>
<proteinExistence type="predicted"/>